<keyword evidence="8" id="KW-1185">Reference proteome</keyword>
<dbReference type="Proteomes" id="UP000239560">
    <property type="component" value="Unassembled WGS sequence"/>
</dbReference>
<dbReference type="InterPro" id="IPR002893">
    <property type="entry name" value="Znf_MYND"/>
</dbReference>
<organism evidence="6 8">
    <name type="scientific">Rhodotorula toruloides</name>
    <name type="common">Yeast</name>
    <name type="synonym">Rhodosporidium toruloides</name>
    <dbReference type="NCBI Taxonomy" id="5286"/>
    <lineage>
        <taxon>Eukaryota</taxon>
        <taxon>Fungi</taxon>
        <taxon>Dikarya</taxon>
        <taxon>Basidiomycota</taxon>
        <taxon>Pucciniomycotina</taxon>
        <taxon>Microbotryomycetes</taxon>
        <taxon>Sporidiobolales</taxon>
        <taxon>Sporidiobolaceae</taxon>
        <taxon>Rhodotorula</taxon>
    </lineage>
</organism>
<feature type="domain" description="MYND-type" evidence="5">
    <location>
        <begin position="10"/>
        <end position="50"/>
    </location>
</feature>
<name>A0A0K3CKA8_RHOTO</name>
<reference evidence="6 8" key="1">
    <citation type="submission" date="2015-07" db="EMBL/GenBank/DDBJ databases">
        <authorList>
            <person name="Cajimat M.N.B."/>
            <person name="Milazzo M.L."/>
            <person name="Fulhorst C.F."/>
        </authorList>
    </citation>
    <scope>NUCLEOTIDE SEQUENCE [LARGE SCALE GENOMIC DNA]</scope>
    <source>
        <strain evidence="6">Single colony</strain>
    </source>
</reference>
<evidence type="ECO:0000313" key="9">
    <source>
        <dbReference type="Proteomes" id="UP000239560"/>
    </source>
</evidence>
<evidence type="ECO:0000256" key="2">
    <source>
        <dbReference type="ARBA" id="ARBA00022771"/>
    </source>
</evidence>
<evidence type="ECO:0000259" key="5">
    <source>
        <dbReference type="PROSITE" id="PS50865"/>
    </source>
</evidence>
<reference evidence="7 9" key="2">
    <citation type="journal article" date="2018" name="Elife">
        <title>Functional genomics of lipid metabolism in the oleaginous yeast Rhodosporidium toruloides.</title>
        <authorList>
            <person name="Coradetti S.T."/>
            <person name="Pinel D."/>
            <person name="Geiselman G."/>
            <person name="Ito M."/>
            <person name="Mondo S."/>
            <person name="Reilly M.C."/>
            <person name="Cheng Y.F."/>
            <person name="Bauer S."/>
            <person name="Grigoriev I."/>
            <person name="Gladden J.M."/>
            <person name="Simmons B.A."/>
            <person name="Brem R."/>
            <person name="Arkin A.P."/>
            <person name="Skerker J.M."/>
        </authorList>
    </citation>
    <scope>NUCLEOTIDE SEQUENCE [LARGE SCALE GENOMIC DNA]</scope>
    <source>
        <strain evidence="7 9">NBRC 0880</strain>
    </source>
</reference>
<keyword evidence="3" id="KW-0862">Zinc</keyword>
<dbReference type="GO" id="GO:0008270">
    <property type="term" value="F:zinc ion binding"/>
    <property type="evidence" value="ECO:0007669"/>
    <property type="project" value="UniProtKB-KW"/>
</dbReference>
<evidence type="ECO:0000313" key="6">
    <source>
        <dbReference type="EMBL" id="CTR08860.1"/>
    </source>
</evidence>
<evidence type="ECO:0000313" key="8">
    <source>
        <dbReference type="Proteomes" id="UP000199069"/>
    </source>
</evidence>
<dbReference type="OrthoDB" id="2519322at2759"/>
<evidence type="ECO:0000256" key="1">
    <source>
        <dbReference type="ARBA" id="ARBA00022723"/>
    </source>
</evidence>
<evidence type="ECO:0000256" key="4">
    <source>
        <dbReference type="PROSITE-ProRule" id="PRU00134"/>
    </source>
</evidence>
<protein>
    <recommendedName>
        <fullName evidence="5">MYND-type domain-containing protein</fullName>
    </recommendedName>
</protein>
<dbReference type="EMBL" id="LCTV02000009">
    <property type="protein sequence ID" value="PRQ72433.1"/>
    <property type="molecule type" value="Genomic_DNA"/>
</dbReference>
<evidence type="ECO:0000313" key="7">
    <source>
        <dbReference type="EMBL" id="PRQ72433.1"/>
    </source>
</evidence>
<dbReference type="AlphaFoldDB" id="A0A0K3CKA8"/>
<dbReference type="Pfam" id="PF01753">
    <property type="entry name" value="zf-MYND"/>
    <property type="match status" value="1"/>
</dbReference>
<dbReference type="Gene3D" id="6.10.140.2220">
    <property type="match status" value="1"/>
</dbReference>
<evidence type="ECO:0000256" key="3">
    <source>
        <dbReference type="ARBA" id="ARBA00022833"/>
    </source>
</evidence>
<sequence>MTAHPPTAPCEVCGAETTTRCASCAQVGIDLFFCSRDCQKLVWRGHKLLCGSGGSAGPVKLPSVTDDEVDFARTHADAPPVPGCSVRRSIRRELESLAGQPFEYVLQNLSGSTDSTGELPNKPVIATHLRAIHYRMCRIGTAERPETPLLFLLMTHQQVLIYQQLVENRCVPPMISTHKWHDLLCHKLAIAVTLDQRIFLYDTLA</sequence>
<dbReference type="EMBL" id="CWKI01000009">
    <property type="protein sequence ID" value="CTR08860.1"/>
    <property type="molecule type" value="Genomic_DNA"/>
</dbReference>
<keyword evidence="2 4" id="KW-0863">Zinc-finger</keyword>
<gene>
    <name evidence="6" type="primary">FGENESH: predicted gene_9.67</name>
    <name evidence="7" type="ORF">AAT19DRAFT_16357</name>
    <name evidence="6" type="ORF">BN2166_0047210</name>
</gene>
<accession>A0A0K3CKA8</accession>
<dbReference type="STRING" id="5286.A0A0K3CKA8"/>
<proteinExistence type="predicted"/>
<dbReference type="SUPFAM" id="SSF144232">
    <property type="entry name" value="HIT/MYND zinc finger-like"/>
    <property type="match status" value="1"/>
</dbReference>
<dbReference type="Proteomes" id="UP000199069">
    <property type="component" value="Unassembled WGS sequence"/>
</dbReference>
<dbReference type="PROSITE" id="PS50865">
    <property type="entry name" value="ZF_MYND_2"/>
    <property type="match status" value="1"/>
</dbReference>
<keyword evidence="1" id="KW-0479">Metal-binding</keyword>